<evidence type="ECO:0000256" key="1">
    <source>
        <dbReference type="SAM" id="MobiDB-lite"/>
    </source>
</evidence>
<keyword evidence="2" id="KW-1133">Transmembrane helix</keyword>
<feature type="non-terminal residue" evidence="3">
    <location>
        <position position="146"/>
    </location>
</feature>
<dbReference type="EMBL" id="JACVVK020000263">
    <property type="protein sequence ID" value="KAK7481390.1"/>
    <property type="molecule type" value="Genomic_DNA"/>
</dbReference>
<feature type="region of interest" description="Disordered" evidence="1">
    <location>
        <begin position="1"/>
        <end position="32"/>
    </location>
</feature>
<reference evidence="3 4" key="1">
    <citation type="journal article" date="2023" name="Sci. Data">
        <title>Genome assembly of the Korean intertidal mud-creeper Batillaria attramentaria.</title>
        <authorList>
            <person name="Patra A.K."/>
            <person name="Ho P.T."/>
            <person name="Jun S."/>
            <person name="Lee S.J."/>
            <person name="Kim Y."/>
            <person name="Won Y.J."/>
        </authorList>
    </citation>
    <scope>NUCLEOTIDE SEQUENCE [LARGE SCALE GENOMIC DNA]</scope>
    <source>
        <strain evidence="3">Wonlab-2016</strain>
    </source>
</reference>
<organism evidence="3 4">
    <name type="scientific">Batillaria attramentaria</name>
    <dbReference type="NCBI Taxonomy" id="370345"/>
    <lineage>
        <taxon>Eukaryota</taxon>
        <taxon>Metazoa</taxon>
        <taxon>Spiralia</taxon>
        <taxon>Lophotrochozoa</taxon>
        <taxon>Mollusca</taxon>
        <taxon>Gastropoda</taxon>
        <taxon>Caenogastropoda</taxon>
        <taxon>Sorbeoconcha</taxon>
        <taxon>Cerithioidea</taxon>
        <taxon>Batillariidae</taxon>
        <taxon>Batillaria</taxon>
    </lineage>
</organism>
<evidence type="ECO:0000313" key="4">
    <source>
        <dbReference type="Proteomes" id="UP001519460"/>
    </source>
</evidence>
<gene>
    <name evidence="3" type="ORF">BaRGS_00027346</name>
</gene>
<feature type="transmembrane region" description="Helical" evidence="2">
    <location>
        <begin position="62"/>
        <end position="80"/>
    </location>
</feature>
<evidence type="ECO:0000256" key="2">
    <source>
        <dbReference type="SAM" id="Phobius"/>
    </source>
</evidence>
<comment type="caution">
    <text evidence="3">The sequence shown here is derived from an EMBL/GenBank/DDBJ whole genome shotgun (WGS) entry which is preliminary data.</text>
</comment>
<protein>
    <submittedName>
        <fullName evidence="3">Uncharacterized protein</fullName>
    </submittedName>
</protein>
<evidence type="ECO:0000313" key="3">
    <source>
        <dbReference type="EMBL" id="KAK7481390.1"/>
    </source>
</evidence>
<keyword evidence="2" id="KW-0812">Transmembrane</keyword>
<proteinExistence type="predicted"/>
<name>A0ABD0K3F5_9CAEN</name>
<sequence length="146" mass="16203">MRIGNHPVQRDRLSTISATEARYKQPTTSAPINWPRNPSLELTNSITCKTFVQKRISSSMNIAPIVVFCLLIVGACITASDPNSEYDEALNGPHGFPSNFSLDSLRNQRQPRYKQRVSFSPHPLAVPESAAHQHGNGITCKTFVQK</sequence>
<dbReference type="AlphaFoldDB" id="A0ABD0K3F5"/>
<keyword evidence="2" id="KW-0472">Membrane</keyword>
<dbReference type="Proteomes" id="UP001519460">
    <property type="component" value="Unassembled WGS sequence"/>
</dbReference>
<keyword evidence="4" id="KW-1185">Reference proteome</keyword>
<accession>A0ABD0K3F5</accession>